<dbReference type="Proteomes" id="UP000018936">
    <property type="component" value="Unassembled WGS sequence"/>
</dbReference>
<feature type="transmembrane region" description="Helical" evidence="1">
    <location>
        <begin position="115"/>
        <end position="133"/>
    </location>
</feature>
<keyword evidence="1" id="KW-1133">Transmembrane helix</keyword>
<dbReference type="GO" id="GO:0005547">
    <property type="term" value="F:phosphatidylinositol-3,4,5-trisphosphate binding"/>
    <property type="evidence" value="ECO:0007669"/>
    <property type="project" value="TreeGrafter"/>
</dbReference>
<dbReference type="GO" id="GO:0007165">
    <property type="term" value="P:signal transduction"/>
    <property type="evidence" value="ECO:0007669"/>
    <property type="project" value="InterPro"/>
</dbReference>
<dbReference type="PROSITE" id="PS50200">
    <property type="entry name" value="RA"/>
    <property type="match status" value="1"/>
</dbReference>
<proteinExistence type="predicted"/>
<gene>
    <name evidence="3" type="ORF">L345_16089</name>
</gene>
<dbReference type="InterPro" id="IPR000159">
    <property type="entry name" value="RA_dom"/>
</dbReference>
<dbReference type="PANTHER" id="PTHR45899:SF4">
    <property type="entry name" value="ARF-GAP WITH RHO-GAP DOMAIN, ANK REPEAT AND PH DOMAIN-CONTAINING PROTEIN 3"/>
    <property type="match status" value="1"/>
</dbReference>
<dbReference type="OrthoDB" id="9048329at2759"/>
<feature type="non-terminal residue" evidence="3">
    <location>
        <position position="492"/>
    </location>
</feature>
<evidence type="ECO:0000259" key="2">
    <source>
        <dbReference type="PROSITE" id="PS50200"/>
    </source>
</evidence>
<evidence type="ECO:0000313" key="3">
    <source>
        <dbReference type="EMBL" id="ETE58190.1"/>
    </source>
</evidence>
<keyword evidence="1" id="KW-0472">Membrane</keyword>
<protein>
    <recommendedName>
        <fullName evidence="2">Ras-associating domain-containing protein</fullName>
    </recommendedName>
</protein>
<dbReference type="AlphaFoldDB" id="V8N7V2"/>
<feature type="domain" description="Ras-associating" evidence="2">
    <location>
        <begin position="1"/>
        <end position="69"/>
    </location>
</feature>
<evidence type="ECO:0000313" key="4">
    <source>
        <dbReference type="Proteomes" id="UP000018936"/>
    </source>
</evidence>
<keyword evidence="4" id="KW-1185">Reference proteome</keyword>
<dbReference type="InterPro" id="IPR052227">
    <property type="entry name" value="Arf-Rho-GAP_ANK-PH_domain"/>
</dbReference>
<keyword evidence="1" id="KW-0812">Transmembrane</keyword>
<sequence length="492" mass="55634">MRAEELTNQVLKMRNVTASRDLWLTFEVLENGELERPLHPKEKVLEQALQWCKLPKPSSAYLLVKKVSIEQGSCLFTDTKRESPKYGLLKCREELAKLLGNKFQERYFVIKDQKVVFLSAYFLYVYLVLANTWRSTGHRIVANPLAFDTPCLLEDWSSGVDLYVAVLEQEPGSAVVLQFLLQGLYASGRQWSHATHATLASKSPVAALLTLPGCLPSPAHSADQCCCQKMRRDRWQGWVELPPGRLVVREGAPEVIDLGQFTPHQAGVAQYLTCTGQSELWDWVTSILKAQHDRIRPVHLRRRSSSDLTKPTFGTMPLISLHGDSSNPVMLSVNQTLHRLHNRRILSMFFPMKMHQEQQEPVESEPVYEEVGSFTDMDFLEPTHSLLPHVDQAKKPISFSGQLTSSMLPPCWVPRASGIDLTKPCCFERTFQVESNKQNLTDRISEDKVIPAVSIDQQTGLPQAQFALGKKVGQHTALPTLHWENPTEVETE</sequence>
<accession>V8N7V2</accession>
<reference evidence="3 4" key="1">
    <citation type="journal article" date="2013" name="Proc. Natl. Acad. Sci. U.S.A.">
        <title>The king cobra genome reveals dynamic gene evolution and adaptation in the snake venom system.</title>
        <authorList>
            <person name="Vonk F.J."/>
            <person name="Casewell N.R."/>
            <person name="Henkel C.V."/>
            <person name="Heimberg A.M."/>
            <person name="Jansen H.J."/>
            <person name="McCleary R.J."/>
            <person name="Kerkkamp H.M."/>
            <person name="Vos R.A."/>
            <person name="Guerreiro I."/>
            <person name="Calvete J.J."/>
            <person name="Wuster W."/>
            <person name="Woods A.E."/>
            <person name="Logan J.M."/>
            <person name="Harrison R.A."/>
            <person name="Castoe T.A."/>
            <person name="de Koning A.P."/>
            <person name="Pollock D.D."/>
            <person name="Yandell M."/>
            <person name="Calderon D."/>
            <person name="Renjifo C."/>
            <person name="Currier R.B."/>
            <person name="Salgado D."/>
            <person name="Pla D."/>
            <person name="Sanz L."/>
            <person name="Hyder A.S."/>
            <person name="Ribeiro J.M."/>
            <person name="Arntzen J.W."/>
            <person name="van den Thillart G.E."/>
            <person name="Boetzer M."/>
            <person name="Pirovano W."/>
            <person name="Dirks R.P."/>
            <person name="Spaink H.P."/>
            <person name="Duboule D."/>
            <person name="McGlinn E."/>
            <person name="Kini R.M."/>
            <person name="Richardson M.K."/>
        </authorList>
    </citation>
    <scope>NUCLEOTIDE SEQUENCE</scope>
    <source>
        <tissue evidence="3">Blood</tissue>
    </source>
</reference>
<evidence type="ECO:0000256" key="1">
    <source>
        <dbReference type="SAM" id="Phobius"/>
    </source>
</evidence>
<dbReference type="PANTHER" id="PTHR45899">
    <property type="entry name" value="RHO GTPASE ACTIVATING PROTEIN AT 15B, ISOFORM C"/>
    <property type="match status" value="1"/>
</dbReference>
<dbReference type="Pfam" id="PF00788">
    <property type="entry name" value="RA"/>
    <property type="match status" value="1"/>
</dbReference>
<name>V8N7V2_OPHHA</name>
<dbReference type="GO" id="GO:0005737">
    <property type="term" value="C:cytoplasm"/>
    <property type="evidence" value="ECO:0007669"/>
    <property type="project" value="TreeGrafter"/>
</dbReference>
<organism evidence="3 4">
    <name type="scientific">Ophiophagus hannah</name>
    <name type="common">King cobra</name>
    <name type="synonym">Naja hannah</name>
    <dbReference type="NCBI Taxonomy" id="8665"/>
    <lineage>
        <taxon>Eukaryota</taxon>
        <taxon>Metazoa</taxon>
        <taxon>Chordata</taxon>
        <taxon>Craniata</taxon>
        <taxon>Vertebrata</taxon>
        <taxon>Euteleostomi</taxon>
        <taxon>Lepidosauria</taxon>
        <taxon>Squamata</taxon>
        <taxon>Bifurcata</taxon>
        <taxon>Unidentata</taxon>
        <taxon>Episquamata</taxon>
        <taxon>Toxicofera</taxon>
        <taxon>Serpentes</taxon>
        <taxon>Colubroidea</taxon>
        <taxon>Elapidae</taxon>
        <taxon>Elapinae</taxon>
        <taxon>Ophiophagus</taxon>
    </lineage>
</organism>
<dbReference type="EMBL" id="AZIM01007075">
    <property type="protein sequence ID" value="ETE58190.1"/>
    <property type="molecule type" value="Genomic_DNA"/>
</dbReference>
<comment type="caution">
    <text evidence="3">The sequence shown here is derived from an EMBL/GenBank/DDBJ whole genome shotgun (WGS) entry which is preliminary data.</text>
</comment>